<accession>A0AAD8LAT9</accession>
<proteinExistence type="predicted"/>
<gene>
    <name evidence="8" type="ORF">QVD17_03170</name>
</gene>
<reference evidence="8" key="1">
    <citation type="journal article" date="2023" name="bioRxiv">
        <title>Improved chromosome-level genome assembly for marigold (Tagetes erecta).</title>
        <authorList>
            <person name="Jiang F."/>
            <person name="Yuan L."/>
            <person name="Wang S."/>
            <person name="Wang H."/>
            <person name="Xu D."/>
            <person name="Wang A."/>
            <person name="Fan W."/>
        </authorList>
    </citation>
    <scope>NUCLEOTIDE SEQUENCE</scope>
    <source>
        <strain evidence="8">WSJ</strain>
        <tissue evidence="8">Leaf</tissue>
    </source>
</reference>
<dbReference type="PANTHER" id="PTHR47094:SF1">
    <property type="entry name" value="RING-TYPE E3 UBIQUITIN TRANSFERASE"/>
    <property type="match status" value="1"/>
</dbReference>
<feature type="region of interest" description="Disordered" evidence="5">
    <location>
        <begin position="1"/>
        <end position="44"/>
    </location>
</feature>
<evidence type="ECO:0000256" key="5">
    <source>
        <dbReference type="SAM" id="MobiDB-lite"/>
    </source>
</evidence>
<evidence type="ECO:0000256" key="6">
    <source>
        <dbReference type="SAM" id="Phobius"/>
    </source>
</evidence>
<feature type="domain" description="RING-type" evidence="7">
    <location>
        <begin position="175"/>
        <end position="213"/>
    </location>
</feature>
<keyword evidence="6" id="KW-0472">Membrane</keyword>
<dbReference type="Gene3D" id="3.30.40.10">
    <property type="entry name" value="Zinc/RING finger domain, C3HC4 (zinc finger)"/>
    <property type="match status" value="1"/>
</dbReference>
<dbReference type="EMBL" id="JAUHHV010000001">
    <property type="protein sequence ID" value="KAK1437379.1"/>
    <property type="molecule type" value="Genomic_DNA"/>
</dbReference>
<evidence type="ECO:0000313" key="9">
    <source>
        <dbReference type="Proteomes" id="UP001229421"/>
    </source>
</evidence>
<keyword evidence="2 4" id="KW-0863">Zinc-finger</keyword>
<dbReference type="GO" id="GO:0061630">
    <property type="term" value="F:ubiquitin protein ligase activity"/>
    <property type="evidence" value="ECO:0007669"/>
    <property type="project" value="InterPro"/>
</dbReference>
<comment type="caution">
    <text evidence="8">The sequence shown here is derived from an EMBL/GenBank/DDBJ whole genome shotgun (WGS) entry which is preliminary data.</text>
</comment>
<dbReference type="GO" id="GO:0006511">
    <property type="term" value="P:ubiquitin-dependent protein catabolic process"/>
    <property type="evidence" value="ECO:0007669"/>
    <property type="project" value="TreeGrafter"/>
</dbReference>
<evidence type="ECO:0000259" key="7">
    <source>
        <dbReference type="PROSITE" id="PS50089"/>
    </source>
</evidence>
<feature type="transmembrane region" description="Helical" evidence="6">
    <location>
        <begin position="239"/>
        <end position="257"/>
    </location>
</feature>
<dbReference type="GO" id="GO:0033768">
    <property type="term" value="C:SUMO-targeted ubiquitin ligase complex"/>
    <property type="evidence" value="ECO:0007669"/>
    <property type="project" value="TreeGrafter"/>
</dbReference>
<dbReference type="InterPro" id="IPR017907">
    <property type="entry name" value="Znf_RING_CS"/>
</dbReference>
<evidence type="ECO:0000256" key="4">
    <source>
        <dbReference type="PROSITE-ProRule" id="PRU00175"/>
    </source>
</evidence>
<dbReference type="AlphaFoldDB" id="A0AAD8LAT9"/>
<keyword evidence="6" id="KW-1133">Transmembrane helix</keyword>
<dbReference type="GO" id="GO:0140082">
    <property type="term" value="F:SUMO-ubiquitin ligase activity"/>
    <property type="evidence" value="ECO:0007669"/>
    <property type="project" value="TreeGrafter"/>
</dbReference>
<dbReference type="GO" id="GO:0032183">
    <property type="term" value="F:SUMO binding"/>
    <property type="evidence" value="ECO:0007669"/>
    <property type="project" value="TreeGrafter"/>
</dbReference>
<dbReference type="InterPro" id="IPR049627">
    <property type="entry name" value="SLX8"/>
</dbReference>
<organism evidence="8 9">
    <name type="scientific">Tagetes erecta</name>
    <name type="common">African marigold</name>
    <dbReference type="NCBI Taxonomy" id="13708"/>
    <lineage>
        <taxon>Eukaryota</taxon>
        <taxon>Viridiplantae</taxon>
        <taxon>Streptophyta</taxon>
        <taxon>Embryophyta</taxon>
        <taxon>Tracheophyta</taxon>
        <taxon>Spermatophyta</taxon>
        <taxon>Magnoliopsida</taxon>
        <taxon>eudicotyledons</taxon>
        <taxon>Gunneridae</taxon>
        <taxon>Pentapetalae</taxon>
        <taxon>asterids</taxon>
        <taxon>campanulids</taxon>
        <taxon>Asterales</taxon>
        <taxon>Asteraceae</taxon>
        <taxon>Asteroideae</taxon>
        <taxon>Heliantheae alliance</taxon>
        <taxon>Tageteae</taxon>
        <taxon>Tagetes</taxon>
    </lineage>
</organism>
<protein>
    <recommendedName>
        <fullName evidence="7">RING-type domain-containing protein</fullName>
    </recommendedName>
</protein>
<sequence length="263" mass="28602">MSTQGQVMRYARSGRRRKGVPDLNAPPVENLEQAGGPAISVSPGVEDHVSSISVAHGGSQARQPAGSTQPAAIDVEELDDDVIISSPRAFEEAKKKSRRSQRTLVVDVEAEEAALRHGLNQAYKRRRGPLSVPVINCELYVNLEGSSGSMRGRAQYVAPPPPPPPPPPKEPTFSCPVCMGPLVEEVTTKCGHIFCKECIMAAINAQHKCPTCRQKLTNRGLIRVYLPATKCLGSRIDIVGVYSFMLYWSPVVALVMYEPLVFV</sequence>
<evidence type="ECO:0000256" key="3">
    <source>
        <dbReference type="ARBA" id="ARBA00022833"/>
    </source>
</evidence>
<dbReference type="SMART" id="SM00184">
    <property type="entry name" value="RING"/>
    <property type="match status" value="1"/>
</dbReference>
<evidence type="ECO:0000313" key="8">
    <source>
        <dbReference type="EMBL" id="KAK1437379.1"/>
    </source>
</evidence>
<dbReference type="InterPro" id="IPR001841">
    <property type="entry name" value="Znf_RING"/>
</dbReference>
<dbReference type="GO" id="GO:0008270">
    <property type="term" value="F:zinc ion binding"/>
    <property type="evidence" value="ECO:0007669"/>
    <property type="project" value="UniProtKB-KW"/>
</dbReference>
<keyword evidence="6" id="KW-0812">Transmembrane</keyword>
<dbReference type="PROSITE" id="PS00518">
    <property type="entry name" value="ZF_RING_1"/>
    <property type="match status" value="1"/>
</dbReference>
<dbReference type="SUPFAM" id="SSF57850">
    <property type="entry name" value="RING/U-box"/>
    <property type="match status" value="1"/>
</dbReference>
<evidence type="ECO:0000256" key="2">
    <source>
        <dbReference type="ARBA" id="ARBA00022771"/>
    </source>
</evidence>
<name>A0AAD8LAT9_TARER</name>
<keyword evidence="3" id="KW-0862">Zinc</keyword>
<dbReference type="PROSITE" id="PS50089">
    <property type="entry name" value="ZF_RING_2"/>
    <property type="match status" value="1"/>
</dbReference>
<keyword evidence="1" id="KW-0479">Metal-binding</keyword>
<dbReference type="Pfam" id="PF13923">
    <property type="entry name" value="zf-C3HC4_2"/>
    <property type="match status" value="1"/>
</dbReference>
<keyword evidence="9" id="KW-1185">Reference proteome</keyword>
<evidence type="ECO:0000256" key="1">
    <source>
        <dbReference type="ARBA" id="ARBA00022723"/>
    </source>
</evidence>
<dbReference type="InterPro" id="IPR013083">
    <property type="entry name" value="Znf_RING/FYVE/PHD"/>
</dbReference>
<dbReference type="Proteomes" id="UP001229421">
    <property type="component" value="Unassembled WGS sequence"/>
</dbReference>
<dbReference type="PANTHER" id="PTHR47094">
    <property type="entry name" value="ELFLESS, ISOFORM B"/>
    <property type="match status" value="1"/>
</dbReference>